<sequence length="185" mass="21378">MKKSEWRKSAINMLKEVPESKRESIEEKLKHRLTQTDEWKLADVIGITISNGFEWNTRPIIEEAWKEGKTVCVPKCHPKQRSMDFHELHTYDQLEVVYYSLLEPDPKKTQKVKKDFIDVLVVPGLLFDKKGYRIGFGGGYYDRFLTDFPNKTISLASNVQLVDELPAETFDIPVKKIITENGSTG</sequence>
<dbReference type="InterPro" id="IPR002698">
    <property type="entry name" value="FTHF_cligase"/>
</dbReference>
<evidence type="ECO:0000256" key="4">
    <source>
        <dbReference type="RuleBase" id="RU361279"/>
    </source>
</evidence>
<dbReference type="SUPFAM" id="SSF100950">
    <property type="entry name" value="NagB/RpiA/CoA transferase-like"/>
    <property type="match status" value="1"/>
</dbReference>
<organism evidence="5 6">
    <name type="scientific">Virgibacillus kekensis</name>
    <dbReference type="NCBI Taxonomy" id="202261"/>
    <lineage>
        <taxon>Bacteria</taxon>
        <taxon>Bacillati</taxon>
        <taxon>Bacillota</taxon>
        <taxon>Bacilli</taxon>
        <taxon>Bacillales</taxon>
        <taxon>Bacillaceae</taxon>
        <taxon>Virgibacillus</taxon>
    </lineage>
</organism>
<comment type="cofactor">
    <cofactor evidence="4">
        <name>Mg(2+)</name>
        <dbReference type="ChEBI" id="CHEBI:18420"/>
    </cofactor>
</comment>
<proteinExistence type="inferred from homology"/>
<evidence type="ECO:0000256" key="2">
    <source>
        <dbReference type="ARBA" id="ARBA00022741"/>
    </source>
</evidence>
<evidence type="ECO:0000256" key="1">
    <source>
        <dbReference type="ARBA" id="ARBA00010638"/>
    </source>
</evidence>
<accession>A0ABV9DKW4</accession>
<dbReference type="PANTHER" id="PTHR23407:SF1">
    <property type="entry name" value="5-FORMYLTETRAHYDROFOLATE CYCLO-LIGASE"/>
    <property type="match status" value="1"/>
</dbReference>
<dbReference type="EMBL" id="JBHSFU010000006">
    <property type="protein sequence ID" value="MFC4558816.1"/>
    <property type="molecule type" value="Genomic_DNA"/>
</dbReference>
<comment type="similarity">
    <text evidence="1 4">Belongs to the 5-formyltetrahydrofolate cyclo-ligase family.</text>
</comment>
<gene>
    <name evidence="5" type="ORF">ACFO3D_11400</name>
</gene>
<keyword evidence="4" id="KW-0460">Magnesium</keyword>
<dbReference type="Gene3D" id="3.40.50.10420">
    <property type="entry name" value="NagB/RpiA/CoA transferase-like"/>
    <property type="match status" value="1"/>
</dbReference>
<keyword evidence="4" id="KW-0479">Metal-binding</keyword>
<keyword evidence="5" id="KW-0436">Ligase</keyword>
<evidence type="ECO:0000256" key="3">
    <source>
        <dbReference type="ARBA" id="ARBA00022840"/>
    </source>
</evidence>
<dbReference type="GO" id="GO:0030272">
    <property type="term" value="F:5-formyltetrahydrofolate cyclo-ligase activity"/>
    <property type="evidence" value="ECO:0007669"/>
    <property type="project" value="UniProtKB-EC"/>
</dbReference>
<dbReference type="EC" id="6.3.3.2" evidence="4"/>
<protein>
    <recommendedName>
        <fullName evidence="4">5-formyltetrahydrofolate cyclo-ligase</fullName>
        <ecNumber evidence="4">6.3.3.2</ecNumber>
    </recommendedName>
</protein>
<dbReference type="InterPro" id="IPR037171">
    <property type="entry name" value="NagB/RpiA_transferase-like"/>
</dbReference>
<comment type="catalytic activity">
    <reaction evidence="4">
        <text>(6S)-5-formyl-5,6,7,8-tetrahydrofolate + ATP = (6R)-5,10-methenyltetrahydrofolate + ADP + phosphate</text>
        <dbReference type="Rhea" id="RHEA:10488"/>
        <dbReference type="ChEBI" id="CHEBI:30616"/>
        <dbReference type="ChEBI" id="CHEBI:43474"/>
        <dbReference type="ChEBI" id="CHEBI:57455"/>
        <dbReference type="ChEBI" id="CHEBI:57457"/>
        <dbReference type="ChEBI" id="CHEBI:456216"/>
        <dbReference type="EC" id="6.3.3.2"/>
    </reaction>
</comment>
<dbReference type="Proteomes" id="UP001595989">
    <property type="component" value="Unassembled WGS sequence"/>
</dbReference>
<keyword evidence="6" id="KW-1185">Reference proteome</keyword>
<dbReference type="PIRSF" id="PIRSF006806">
    <property type="entry name" value="FTHF_cligase"/>
    <property type="match status" value="1"/>
</dbReference>
<keyword evidence="2 4" id="KW-0547">Nucleotide-binding</keyword>
<dbReference type="NCBIfam" id="TIGR02727">
    <property type="entry name" value="MTHFS_bact"/>
    <property type="match status" value="1"/>
</dbReference>
<name>A0ABV9DKW4_9BACI</name>
<dbReference type="RefSeq" id="WP_390296041.1">
    <property type="nucleotide sequence ID" value="NZ_JBHSFU010000006.1"/>
</dbReference>
<dbReference type="Pfam" id="PF01812">
    <property type="entry name" value="5-FTHF_cyc-lig"/>
    <property type="match status" value="1"/>
</dbReference>
<evidence type="ECO:0000313" key="5">
    <source>
        <dbReference type="EMBL" id="MFC4558816.1"/>
    </source>
</evidence>
<evidence type="ECO:0000313" key="6">
    <source>
        <dbReference type="Proteomes" id="UP001595989"/>
    </source>
</evidence>
<dbReference type="InterPro" id="IPR024185">
    <property type="entry name" value="FTHF_cligase-like_sf"/>
</dbReference>
<dbReference type="PANTHER" id="PTHR23407">
    <property type="entry name" value="ATPASE INHIBITOR/5-FORMYLTETRAHYDROFOLATE CYCLO-LIGASE"/>
    <property type="match status" value="1"/>
</dbReference>
<reference evidence="6" key="1">
    <citation type="journal article" date="2019" name="Int. J. Syst. Evol. Microbiol.">
        <title>The Global Catalogue of Microorganisms (GCM) 10K type strain sequencing project: providing services to taxonomists for standard genome sequencing and annotation.</title>
        <authorList>
            <consortium name="The Broad Institute Genomics Platform"/>
            <consortium name="The Broad Institute Genome Sequencing Center for Infectious Disease"/>
            <person name="Wu L."/>
            <person name="Ma J."/>
        </authorList>
    </citation>
    <scope>NUCLEOTIDE SEQUENCE [LARGE SCALE GENOMIC DNA]</scope>
    <source>
        <strain evidence="6">CGMCC 4.7426</strain>
    </source>
</reference>
<comment type="caution">
    <text evidence="5">The sequence shown here is derived from an EMBL/GenBank/DDBJ whole genome shotgun (WGS) entry which is preliminary data.</text>
</comment>
<keyword evidence="3 4" id="KW-0067">ATP-binding</keyword>